<feature type="domain" description="N-acetyltransferase" evidence="1">
    <location>
        <begin position="9"/>
        <end position="171"/>
    </location>
</feature>
<dbReference type="PROSITE" id="PS51186">
    <property type="entry name" value="GNAT"/>
    <property type="match status" value="1"/>
</dbReference>
<dbReference type="Proteomes" id="UP000325614">
    <property type="component" value="Chromosome"/>
</dbReference>
<evidence type="ECO:0000259" key="1">
    <source>
        <dbReference type="PROSITE" id="PS51186"/>
    </source>
</evidence>
<dbReference type="CDD" id="cd04301">
    <property type="entry name" value="NAT_SF"/>
    <property type="match status" value="1"/>
</dbReference>
<dbReference type="GO" id="GO:0016747">
    <property type="term" value="F:acyltransferase activity, transferring groups other than amino-acyl groups"/>
    <property type="evidence" value="ECO:0007669"/>
    <property type="project" value="InterPro"/>
</dbReference>
<name>A0A5P9K464_9HYPH</name>
<keyword evidence="3" id="KW-1185">Reference proteome</keyword>
<keyword evidence="2" id="KW-0808">Transferase</keyword>
<sequence length="174" mass="18632">MTADHAGNATWRPMAAGDLDAVKAMADRIHLDHPEDMAVFAERLALYPAGCHVAQASGALVGYALSHPWRYGEPPPLNTPLGAIPAGATTFYLHDIALLAEGRGKGLAGRIVAQLASHAEEEGFGNLSLVAVNGSQPFWERCGFRPAMTDALRAKLATYGDDAVLMHREVRRYA</sequence>
<dbReference type="KEGG" id="mico:GDR74_13230"/>
<evidence type="ECO:0000313" key="3">
    <source>
        <dbReference type="Proteomes" id="UP000325614"/>
    </source>
</evidence>
<dbReference type="SUPFAM" id="SSF55729">
    <property type="entry name" value="Acyl-CoA N-acyltransferases (Nat)"/>
    <property type="match status" value="1"/>
</dbReference>
<dbReference type="EMBL" id="CP045423">
    <property type="protein sequence ID" value="QFU17104.1"/>
    <property type="molecule type" value="Genomic_DNA"/>
</dbReference>
<dbReference type="InterPro" id="IPR016181">
    <property type="entry name" value="Acyl_CoA_acyltransferase"/>
</dbReference>
<proteinExistence type="predicted"/>
<dbReference type="Pfam" id="PF00583">
    <property type="entry name" value="Acetyltransf_1"/>
    <property type="match status" value="1"/>
</dbReference>
<dbReference type="InterPro" id="IPR000182">
    <property type="entry name" value="GNAT_dom"/>
</dbReference>
<evidence type="ECO:0000313" key="2">
    <source>
        <dbReference type="EMBL" id="QFU17104.1"/>
    </source>
</evidence>
<accession>A0A5P9K464</accession>
<dbReference type="AlphaFoldDB" id="A0A5P9K464"/>
<dbReference type="Gene3D" id="3.40.630.30">
    <property type="match status" value="1"/>
</dbReference>
<gene>
    <name evidence="2" type="ORF">GDR74_13230</name>
</gene>
<protein>
    <submittedName>
        <fullName evidence="2">GNAT family N-acetyltransferase</fullName>
    </submittedName>
</protein>
<dbReference type="RefSeq" id="WP_152586740.1">
    <property type="nucleotide sequence ID" value="NZ_CP045423.1"/>
</dbReference>
<reference evidence="2 3" key="1">
    <citation type="submission" date="2019-10" db="EMBL/GenBank/DDBJ databases">
        <title>Isolation, Identification of Microvirga thermotolerans HR1, a novel thermophilic bacterium and Comparative Genomics of the genus Microvirga.</title>
        <authorList>
            <person name="Li J."/>
            <person name="Zhang W."/>
            <person name="Lin M."/>
            <person name="Wang J."/>
        </authorList>
    </citation>
    <scope>NUCLEOTIDE SEQUENCE [LARGE SCALE GENOMIC DNA]</scope>
    <source>
        <strain evidence="2 3">HR1</strain>
    </source>
</reference>
<organism evidence="2 3">
    <name type="scientific">Microvirga thermotolerans</name>
    <dbReference type="NCBI Taxonomy" id="2651334"/>
    <lineage>
        <taxon>Bacteria</taxon>
        <taxon>Pseudomonadati</taxon>
        <taxon>Pseudomonadota</taxon>
        <taxon>Alphaproteobacteria</taxon>
        <taxon>Hyphomicrobiales</taxon>
        <taxon>Methylobacteriaceae</taxon>
        <taxon>Microvirga</taxon>
    </lineage>
</organism>